<evidence type="ECO:0000256" key="1">
    <source>
        <dbReference type="SAM" id="Phobius"/>
    </source>
</evidence>
<comment type="caution">
    <text evidence="2">The sequence shown here is derived from an EMBL/GenBank/DDBJ whole genome shotgun (WGS) entry which is preliminary data.</text>
</comment>
<protein>
    <submittedName>
        <fullName evidence="2">Uncharacterized protein</fullName>
    </submittedName>
</protein>
<proteinExistence type="predicted"/>
<name>A0A433SK70_ELYCH</name>
<evidence type="ECO:0000313" key="3">
    <source>
        <dbReference type="Proteomes" id="UP000271974"/>
    </source>
</evidence>
<keyword evidence="1" id="KW-0812">Transmembrane</keyword>
<accession>A0A433SK70</accession>
<dbReference type="Proteomes" id="UP000271974">
    <property type="component" value="Unassembled WGS sequence"/>
</dbReference>
<evidence type="ECO:0000313" key="2">
    <source>
        <dbReference type="EMBL" id="RUS69507.1"/>
    </source>
</evidence>
<keyword evidence="1" id="KW-1133">Transmembrane helix</keyword>
<feature type="transmembrane region" description="Helical" evidence="1">
    <location>
        <begin position="141"/>
        <end position="159"/>
    </location>
</feature>
<gene>
    <name evidence="2" type="ORF">EGW08_022731</name>
</gene>
<feature type="transmembrane region" description="Helical" evidence="1">
    <location>
        <begin position="72"/>
        <end position="92"/>
    </location>
</feature>
<dbReference type="EMBL" id="RQTK01001660">
    <property type="protein sequence ID" value="RUS69507.1"/>
    <property type="molecule type" value="Genomic_DNA"/>
</dbReference>
<organism evidence="2 3">
    <name type="scientific">Elysia chlorotica</name>
    <name type="common">Eastern emerald elysia</name>
    <name type="synonym">Sea slug</name>
    <dbReference type="NCBI Taxonomy" id="188477"/>
    <lineage>
        <taxon>Eukaryota</taxon>
        <taxon>Metazoa</taxon>
        <taxon>Spiralia</taxon>
        <taxon>Lophotrochozoa</taxon>
        <taxon>Mollusca</taxon>
        <taxon>Gastropoda</taxon>
        <taxon>Heterobranchia</taxon>
        <taxon>Euthyneura</taxon>
        <taxon>Panpulmonata</taxon>
        <taxon>Sacoglossa</taxon>
        <taxon>Placobranchoidea</taxon>
        <taxon>Plakobranchidae</taxon>
        <taxon>Elysia</taxon>
    </lineage>
</organism>
<sequence length="215" mass="24295">MRPYFVYYWSVLEYCHLLRHESWYRCLASVSTTKINKLVNIFNVFVPLLQFIGLFVVDSHGFSLPGVYLESSFPGFFCHTIELLLYVLLLLGEKADVVCKVKILQLLHEGPLDTFPSTCCILSHNRVNHHKEDRWGEQATLAHLMALVISALLGGLMLMSRSSVGDGISDTVLVCWSFCPVLGQVLQEPGGDLMMRPSRVSPKRHASFVSTFCRL</sequence>
<keyword evidence="1" id="KW-0472">Membrane</keyword>
<reference evidence="2 3" key="1">
    <citation type="submission" date="2019-01" db="EMBL/GenBank/DDBJ databases">
        <title>A draft genome assembly of the solar-powered sea slug Elysia chlorotica.</title>
        <authorList>
            <person name="Cai H."/>
            <person name="Li Q."/>
            <person name="Fang X."/>
            <person name="Li J."/>
            <person name="Curtis N.E."/>
            <person name="Altenburger A."/>
            <person name="Shibata T."/>
            <person name="Feng M."/>
            <person name="Maeda T."/>
            <person name="Schwartz J.A."/>
            <person name="Shigenobu S."/>
            <person name="Lundholm N."/>
            <person name="Nishiyama T."/>
            <person name="Yang H."/>
            <person name="Hasebe M."/>
            <person name="Li S."/>
            <person name="Pierce S.K."/>
            <person name="Wang J."/>
        </authorList>
    </citation>
    <scope>NUCLEOTIDE SEQUENCE [LARGE SCALE GENOMIC DNA]</scope>
    <source>
        <strain evidence="2">EC2010</strain>
        <tissue evidence="2">Whole organism of an adult</tissue>
    </source>
</reference>
<dbReference type="AlphaFoldDB" id="A0A433SK70"/>
<keyword evidence="3" id="KW-1185">Reference proteome</keyword>
<feature type="transmembrane region" description="Helical" evidence="1">
    <location>
        <begin position="38"/>
        <end position="57"/>
    </location>
</feature>